<organism evidence="1 2">
    <name type="scientific">Streptomyces viridochromogenes</name>
    <dbReference type="NCBI Taxonomy" id="1938"/>
    <lineage>
        <taxon>Bacteria</taxon>
        <taxon>Bacillati</taxon>
        <taxon>Actinomycetota</taxon>
        <taxon>Actinomycetes</taxon>
        <taxon>Kitasatosporales</taxon>
        <taxon>Streptomycetaceae</taxon>
        <taxon>Streptomyces</taxon>
    </lineage>
</organism>
<gene>
    <name evidence="1" type="ORF">ADK34_19395</name>
</gene>
<evidence type="ECO:0000313" key="1">
    <source>
        <dbReference type="EMBL" id="KOG23912.1"/>
    </source>
</evidence>
<reference evidence="1 2" key="1">
    <citation type="submission" date="2015-06" db="EMBL/GenBank/DDBJ databases">
        <authorList>
            <person name="Hoefler B.C."/>
            <person name="Straight P.D."/>
        </authorList>
    </citation>
    <scope>NUCLEOTIDE SEQUENCE [LARGE SCALE GENOMIC DNA]</scope>
    <source>
        <strain evidence="1 2">NRRL 3427</strain>
    </source>
</reference>
<dbReference type="EMBL" id="LGUP01000202">
    <property type="protein sequence ID" value="KOG23912.1"/>
    <property type="molecule type" value="Genomic_DNA"/>
</dbReference>
<dbReference type="Proteomes" id="UP000037023">
    <property type="component" value="Unassembled WGS sequence"/>
</dbReference>
<protein>
    <recommendedName>
        <fullName evidence="3">VCBS repeat-containing protein</fullName>
    </recommendedName>
</protein>
<dbReference type="SUPFAM" id="SSF69318">
    <property type="entry name" value="Integrin alpha N-terminal domain"/>
    <property type="match status" value="1"/>
</dbReference>
<sequence length="327" mass="34750">MTSMNTAAGTNPAGPRTSRTFRGLRALALGLTALALGLTGTAATTAPAAASAWAARGSSFDGDRLAELVAKDGDSFRIWQNIDGDDWEWPWGSTGKLHGSGWSGVNPATVYFADLDGDHYKDLVQLEGDSFRVWKHNGALFGGNPWTGQPFRTGGGWSGANPSAVWFADLNGDGTADLIHRYGDELRYFPNLGGGTSWGAPVTIGYGYGGSDPRAIWFADLNGDHRAERIERFGDAFMVGPNTTGGSGGWPWGTVYFTGSGWSGQDPSGIWFADITGDDRADLVQKYGDALRYFPNNGSDHNHTSWSAAVGAGNGWYAADPKGIYFA</sequence>
<name>A0A0L8KD44_STRVR</name>
<dbReference type="PATRIC" id="fig|1938.6.peg.4182"/>
<evidence type="ECO:0008006" key="3">
    <source>
        <dbReference type="Google" id="ProtNLM"/>
    </source>
</evidence>
<dbReference type="InterPro" id="IPR028994">
    <property type="entry name" value="Integrin_alpha_N"/>
</dbReference>
<dbReference type="AlphaFoldDB" id="A0A0L8KD44"/>
<dbReference type="RefSeq" id="WP_033203391.1">
    <property type="nucleotide sequence ID" value="NZ_LGUP01000202.1"/>
</dbReference>
<evidence type="ECO:0000313" key="2">
    <source>
        <dbReference type="Proteomes" id="UP000037023"/>
    </source>
</evidence>
<comment type="caution">
    <text evidence="1">The sequence shown here is derived from an EMBL/GenBank/DDBJ whole genome shotgun (WGS) entry which is preliminary data.</text>
</comment>
<proteinExistence type="predicted"/>
<accession>A0A0L8KD44</accession>
<dbReference type="OrthoDB" id="9758772at2"/>